<feature type="region of interest" description="Disordered" evidence="1">
    <location>
        <begin position="1"/>
        <end position="98"/>
    </location>
</feature>
<gene>
    <name evidence="3" type="ORF">HGRIS_007016</name>
</gene>
<dbReference type="EMBL" id="JASNQZ010000010">
    <property type="protein sequence ID" value="KAL0952791.1"/>
    <property type="molecule type" value="Genomic_DNA"/>
</dbReference>
<protein>
    <recommendedName>
        <fullName evidence="2">BBC1/AIM3 cysteine proteinase-fold domain-containing protein</fullName>
    </recommendedName>
</protein>
<dbReference type="InterPro" id="IPR057402">
    <property type="entry name" value="AIM3_BBC1_C"/>
</dbReference>
<feature type="compositionally biased region" description="Polar residues" evidence="1">
    <location>
        <begin position="73"/>
        <end position="91"/>
    </location>
</feature>
<sequence>MPTFAELRERAAKAADAGKSKFQDTKDRHSSVPIAKTNWDPYSKKPPPPPPPAKARATSTTTHPTASGPPPVKSSSRPGASQQAGGQSEDSNPIDWANLSPEDKHAFFEWLDQYFSRLLNVTLPPRETPSASRNVPERPHMVVHKSAAHPSPAPSVKLGSHPPPPVATWSRPKGPPTNVADTNGLFTLSHPPATAHGSAGIDLAHFFHPSTHWSSAWYTTDNLLPPPLHGSKDHSFSAGWQSRNSEKTVFSGILFSDLSICWSTVEFSTSQNADPNDPERVRRSAVYLPRPQPLGEADLVAAHETYGDTIAAFAESYVDTGEYCARGECWDLAHEALKYFEQFDYVPKPVPSLSRTHGHLIYEGNAQGRGNTVGRWRGGDTRVRRGDIVEWRKVKIGLVNGPPGSWAILGDPDHTAVIVRDSVIAGGRRVRDGDSVRPAELGSLEVVEQSVGSPPSRKEYDLEAFEEGEMWIYRPIGMEKYLGFLLSATPPDGLPTMSL</sequence>
<feature type="compositionally biased region" description="Pro residues" evidence="1">
    <location>
        <begin position="44"/>
        <end position="53"/>
    </location>
</feature>
<reference evidence="4" key="1">
    <citation type="submission" date="2024-06" db="EMBL/GenBank/DDBJ databases">
        <title>Multi-omics analyses provide insights into the biosynthesis of the anticancer antibiotic pleurotin in Hohenbuehelia grisea.</title>
        <authorList>
            <person name="Weaver J.A."/>
            <person name="Alberti F."/>
        </authorList>
    </citation>
    <scope>NUCLEOTIDE SEQUENCE [LARGE SCALE GENOMIC DNA]</scope>
    <source>
        <strain evidence="4">T-177</strain>
    </source>
</reference>
<dbReference type="Proteomes" id="UP001556367">
    <property type="component" value="Unassembled WGS sequence"/>
</dbReference>
<evidence type="ECO:0000256" key="1">
    <source>
        <dbReference type="SAM" id="MobiDB-lite"/>
    </source>
</evidence>
<evidence type="ECO:0000313" key="3">
    <source>
        <dbReference type="EMBL" id="KAL0952791.1"/>
    </source>
</evidence>
<evidence type="ECO:0000313" key="4">
    <source>
        <dbReference type="Proteomes" id="UP001556367"/>
    </source>
</evidence>
<feature type="compositionally biased region" description="Basic and acidic residues" evidence="1">
    <location>
        <begin position="1"/>
        <end position="30"/>
    </location>
</feature>
<dbReference type="Pfam" id="PF25459">
    <property type="entry name" value="AIM3_BBC1_C"/>
    <property type="match status" value="1"/>
</dbReference>
<accession>A0ABR3JB71</accession>
<organism evidence="3 4">
    <name type="scientific">Hohenbuehelia grisea</name>
    <dbReference type="NCBI Taxonomy" id="104357"/>
    <lineage>
        <taxon>Eukaryota</taxon>
        <taxon>Fungi</taxon>
        <taxon>Dikarya</taxon>
        <taxon>Basidiomycota</taxon>
        <taxon>Agaricomycotina</taxon>
        <taxon>Agaricomycetes</taxon>
        <taxon>Agaricomycetidae</taxon>
        <taxon>Agaricales</taxon>
        <taxon>Pleurotineae</taxon>
        <taxon>Pleurotaceae</taxon>
        <taxon>Hohenbuehelia</taxon>
    </lineage>
</organism>
<feature type="domain" description="BBC1/AIM3 cysteine proteinase-fold" evidence="2">
    <location>
        <begin position="287"/>
        <end position="484"/>
    </location>
</feature>
<proteinExistence type="predicted"/>
<keyword evidence="4" id="KW-1185">Reference proteome</keyword>
<feature type="region of interest" description="Disordered" evidence="1">
    <location>
        <begin position="147"/>
        <end position="175"/>
    </location>
</feature>
<comment type="caution">
    <text evidence="3">The sequence shown here is derived from an EMBL/GenBank/DDBJ whole genome shotgun (WGS) entry which is preliminary data.</text>
</comment>
<name>A0ABR3JB71_9AGAR</name>
<evidence type="ECO:0000259" key="2">
    <source>
        <dbReference type="Pfam" id="PF25459"/>
    </source>
</evidence>